<evidence type="ECO:0000313" key="2">
    <source>
        <dbReference type="Proteomes" id="UP000820669"/>
    </source>
</evidence>
<proteinExistence type="predicted"/>
<keyword evidence="2" id="KW-1185">Reference proteome</keyword>
<comment type="caution">
    <text evidence="1">The sequence shown here is derived from an EMBL/GenBank/DDBJ whole genome shotgun (WGS) entry which is preliminary data.</text>
</comment>
<accession>A0ABX1S5M7</accession>
<protein>
    <recommendedName>
        <fullName evidence="3">Site-specific recombinase XerD</fullName>
    </recommendedName>
</protein>
<evidence type="ECO:0000313" key="1">
    <source>
        <dbReference type="EMBL" id="NMH95877.1"/>
    </source>
</evidence>
<evidence type="ECO:0008006" key="3">
    <source>
        <dbReference type="Google" id="ProtNLM"/>
    </source>
</evidence>
<dbReference type="RefSeq" id="WP_169379240.1">
    <property type="nucleotide sequence ID" value="NZ_JAAXLA010000001.1"/>
</dbReference>
<dbReference type="Proteomes" id="UP000820669">
    <property type="component" value="Unassembled WGS sequence"/>
</dbReference>
<gene>
    <name evidence="1" type="ORF">HF526_00830</name>
</gene>
<reference evidence="1 2" key="1">
    <citation type="submission" date="2020-04" db="EMBL/GenBank/DDBJ databases">
        <authorList>
            <person name="Klaysubun C."/>
            <person name="Duangmal K."/>
            <person name="Lipun K."/>
        </authorList>
    </citation>
    <scope>NUCLEOTIDE SEQUENCE [LARGE SCALE GENOMIC DNA]</scope>
    <source>
        <strain evidence="1 2">K10HN5</strain>
    </source>
</reference>
<sequence length="746" mass="82170">MTLNSSIADLDERALDEVLAAARATGGIGLRELADHLQAHPDALLTGSTDGPKVLLRLLGLLAVAGYPVVLPCCTSCGKQTANLPRIASNGRVCQACGAKSYFGDCARCGRTNTRIAARRPEGRICYSCYRTDRIEPCARCGRDQHAVARLDNGGAICSRCWTPPQQPCAGCGRVGRVVFVSDDGPLCVNCYRRHHRPRALCGRCNRVRIVSRRGKNGAPDLCESCNPATRATATCSQCGRDRPGHRDDHGEWICKNCTPRIPRTCARCLRSRPVNALLPLGPVCSTCYCALHDHPAPCAGCREVRVLIGHDDRGSICGPCAGSDLDPRCRTCYRPGRHHTGDKCARCVLTDRVDELLTSPDGTLNTQLAPVRELLLAAEHPNGQIAWLARSGSARLLRELASREEAVTHDYLDTLPQTRAEMFLRQLLVEAGVLPARNDDLERIPPWLDTLLVDQPDHHVRLIQPFAHWFVLRRARRIAARRRYQAQAGHHIRMKIRVALEFLTWLDTLQLDLAATDQAAVDRWLAEGTTRFREVRYFLAWARSHRLVKDLRVPTQARSQPAEMLDEQDRWRLLERSLHDTTAPLDTRAAAALILLYGLPLIRVRSLTTDHLEQQDDGPAYLIVGAHRLLLPPKLAQMLSDLAEAGRGRSRYSPSPGARRWLFTGLVPGRPLSAEGLGAKLAGFGLHARPARNAALIALAAQLPPAVLADLIGLHHVTATRWSQLAARDWHAFVAARPGHTAGTE</sequence>
<dbReference type="EMBL" id="JAAXLA010000001">
    <property type="protein sequence ID" value="NMH95877.1"/>
    <property type="molecule type" value="Genomic_DNA"/>
</dbReference>
<organism evidence="1 2">
    <name type="scientific">Pseudonocardia acidicola</name>
    <dbReference type="NCBI Taxonomy" id="2724939"/>
    <lineage>
        <taxon>Bacteria</taxon>
        <taxon>Bacillati</taxon>
        <taxon>Actinomycetota</taxon>
        <taxon>Actinomycetes</taxon>
        <taxon>Pseudonocardiales</taxon>
        <taxon>Pseudonocardiaceae</taxon>
        <taxon>Pseudonocardia</taxon>
    </lineage>
</organism>
<name>A0ABX1S5M7_9PSEU</name>